<keyword evidence="6" id="KW-0325">Glycoprotein</keyword>
<keyword evidence="8" id="KW-0732">Signal</keyword>
<evidence type="ECO:0000256" key="3">
    <source>
        <dbReference type="ARBA" id="ARBA00022475"/>
    </source>
</evidence>
<dbReference type="Pfam" id="PF00913">
    <property type="entry name" value="Trypan_glycop"/>
    <property type="match status" value="1"/>
</dbReference>
<dbReference type="GO" id="GO:0005886">
    <property type="term" value="C:plasma membrane"/>
    <property type="evidence" value="ECO:0007669"/>
    <property type="project" value="UniProtKB-SubCell"/>
</dbReference>
<dbReference type="InterPro" id="IPR027446">
    <property type="entry name" value="VSG_C_dom_sf"/>
</dbReference>
<dbReference type="SUPFAM" id="SSF118251">
    <property type="entry name" value="Variant surface glycoprotein MITAT 1.2, VSG 221, C-terminal domain"/>
    <property type="match status" value="1"/>
</dbReference>
<comment type="subcellular location">
    <subcellularLocation>
        <location evidence="2">Cell membrane</location>
        <topology evidence="2">Lipid-anchor</topology>
        <topology evidence="2">GPI-anchor</topology>
    </subcellularLocation>
</comment>
<organism evidence="10">
    <name type="scientific">Trypanosoma brucei</name>
    <dbReference type="NCBI Taxonomy" id="5691"/>
    <lineage>
        <taxon>Eukaryota</taxon>
        <taxon>Discoba</taxon>
        <taxon>Euglenozoa</taxon>
        <taxon>Kinetoplastea</taxon>
        <taxon>Metakinetoplastina</taxon>
        <taxon>Trypanosomatida</taxon>
        <taxon>Trypanosomatidae</taxon>
        <taxon>Trypanosoma</taxon>
    </lineage>
</organism>
<evidence type="ECO:0000256" key="5">
    <source>
        <dbReference type="ARBA" id="ARBA00023136"/>
    </source>
</evidence>
<keyword evidence="3" id="KW-1003">Cell membrane</keyword>
<comment type="function">
    <text evidence="1">VSG forms a coat on the surface of the parasite. The trypanosome evades the immune response of the host by expressing a series of antigenically distinct VSGs from an estimated 1000 VSG genes.</text>
</comment>
<dbReference type="SUPFAM" id="SSF58087">
    <property type="entry name" value="Variant surface glycoprotein (N-terminal domain)"/>
    <property type="match status" value="1"/>
</dbReference>
<reference evidence="10" key="2">
    <citation type="journal article" date="2014" name="Mol. Biochem. Parasitol.">
        <title>Capturing the variant surface glycoprotein repertoire (the VSGnome) of Trypanosoma brucei Lister 427.</title>
        <authorList>
            <person name="Cross G.A."/>
            <person name="Kim H.S."/>
            <person name="Wickstead B."/>
        </authorList>
    </citation>
    <scope>NUCLEOTIDE SEQUENCE</scope>
    <source>
        <strain evidence="10">Lister 427</strain>
    </source>
</reference>
<dbReference type="GO" id="GO:0098552">
    <property type="term" value="C:side of membrane"/>
    <property type="evidence" value="ECO:0007669"/>
    <property type="project" value="UniProtKB-KW"/>
</dbReference>
<reference evidence="10" key="1">
    <citation type="submission" date="2013-02" db="EMBL/GenBank/DDBJ databases">
        <authorList>
            <person name="Cross G.A.M."/>
            <person name="Kim H.-S."/>
            <person name="Wickstead B."/>
        </authorList>
    </citation>
    <scope>NUCLEOTIDE SEQUENCE</scope>
    <source>
        <strain evidence="10">Lister 427</strain>
    </source>
</reference>
<dbReference type="GO" id="GO:0042783">
    <property type="term" value="P:symbiont-mediated evasion of host immune response"/>
    <property type="evidence" value="ECO:0007669"/>
    <property type="project" value="InterPro"/>
</dbReference>
<feature type="signal peptide" evidence="8">
    <location>
        <begin position="1"/>
        <end position="23"/>
    </location>
</feature>
<evidence type="ECO:0000256" key="8">
    <source>
        <dbReference type="SAM" id="SignalP"/>
    </source>
</evidence>
<feature type="domain" description="Trypanosome variant surface glycoprotein A-type N-terminal" evidence="9">
    <location>
        <begin position="9"/>
        <end position="384"/>
    </location>
</feature>
<evidence type="ECO:0000256" key="6">
    <source>
        <dbReference type="ARBA" id="ARBA00023180"/>
    </source>
</evidence>
<dbReference type="VEuPathDB" id="TriTrypDB:Tb1125.11.18510"/>
<dbReference type="InterPro" id="IPR001812">
    <property type="entry name" value="Trypano_VSG_A_N_dom"/>
</dbReference>
<dbReference type="Gene3D" id="3.90.150.10">
    <property type="entry name" value="Variant Surface Glycoprotein, subunit A domain 1"/>
    <property type="match status" value="1"/>
</dbReference>
<keyword evidence="4" id="KW-0336">GPI-anchor</keyword>
<evidence type="ECO:0000256" key="4">
    <source>
        <dbReference type="ARBA" id="ARBA00022622"/>
    </source>
</evidence>
<evidence type="ECO:0000256" key="2">
    <source>
        <dbReference type="ARBA" id="ARBA00004609"/>
    </source>
</evidence>
<sequence>MFGGKMTAFLTVLTWSSIREAAGTSKAMKESKYNKVCDVAEMLQKIPGEAKRRLANIGAKQTARTKAELQLRILAAQNEDPASSMAYTVLAEIVAGYAQQQNSALDGQLQQAITTAAQAGVAAGRIDELFALLGEHDKGGSSTSFCLASSDGNSPTANGGYTGKCKIGNTDFGETSVDVTEIVTAAGFKHITETDIGSSGSGNNKCALTTTTGIANAANSFGHTTREIDMAGGFLKASVDTAGSGTWKLGAGNSIATNWETQTGNEKIKTAYKAAAGAKAIQDTSSAPSTAVEYVKRASQDPKAKDTLKLILKIQRKITDPATEDKEAETILEAVAGPKATRGEKLATDILTAKAVKITPEGATPTELKLITAVNDLQTTLTFYLADQKAKLQNQVKEIASLRSRTNTQIQKPEEVCNAIGENKDKCDGNENCTYDAEGKKCVLSAKGRKKLKKHKIKQEKMGKLIPSAQERKRMTANLLIVSRRLKLARIPVSFPIRIWL</sequence>
<keyword evidence="5" id="KW-0472">Membrane</keyword>
<dbReference type="AlphaFoldDB" id="M4SXG0"/>
<protein>
    <submittedName>
        <fullName evidence="10">Variant surface glycoprotein 1034</fullName>
    </submittedName>
</protein>
<evidence type="ECO:0000313" key="10">
    <source>
        <dbReference type="EMBL" id="AGH59976.1"/>
    </source>
</evidence>
<feature type="chain" id="PRO_5004058532" evidence="8">
    <location>
        <begin position="24"/>
        <end position="501"/>
    </location>
</feature>
<dbReference type="Gene3D" id="1.10.470.10">
    <property type="entry name" value="Variant Surface Glycoprotein, subunit A, domain 2"/>
    <property type="match status" value="1"/>
</dbReference>
<evidence type="ECO:0000256" key="7">
    <source>
        <dbReference type="ARBA" id="ARBA00023288"/>
    </source>
</evidence>
<keyword evidence="7" id="KW-0449">Lipoprotein</keyword>
<evidence type="ECO:0000259" key="9">
    <source>
        <dbReference type="Pfam" id="PF00913"/>
    </source>
</evidence>
<evidence type="ECO:0000256" key="1">
    <source>
        <dbReference type="ARBA" id="ARBA00002523"/>
    </source>
</evidence>
<proteinExistence type="predicted"/>
<dbReference type="VEuPathDB" id="TriTrypDB:Tb927.10.16220"/>
<dbReference type="EMBL" id="KC612545">
    <property type="protein sequence ID" value="AGH59976.1"/>
    <property type="molecule type" value="Genomic_DNA"/>
</dbReference>
<name>M4SXG0_9TRYP</name>
<accession>M4SXG0</accession>